<reference evidence="2" key="2">
    <citation type="submission" date="2020-02" db="EMBL/GenBank/DDBJ databases">
        <authorList>
            <person name="Gilchrist C.L.M."/>
            <person name="Chooi Y.-H."/>
        </authorList>
    </citation>
    <scope>NUCLEOTIDE SEQUENCE</scope>
    <source>
        <strain evidence="2">MST-FP2251</strain>
    </source>
</reference>
<sequence>MAKEQSKVDNIEKIEQNGDRNNGLEEYQAKYRLENREEILEWENRLPLQKNLKISHQSHLRTKKWRLNTKKTPKKTPSPKNAKRNSDRKRTRKADAHFNLIAIFDQRVTRATQLLRKLKAPGYTTASASDIEIAEIKLSCDIVQRHAFKVNIGCAVKVAPSRADWREHPLRTTSYPTQHC</sequence>
<feature type="compositionally biased region" description="Basic residues" evidence="1">
    <location>
        <begin position="81"/>
        <end position="92"/>
    </location>
</feature>
<evidence type="ECO:0000256" key="1">
    <source>
        <dbReference type="SAM" id="MobiDB-lite"/>
    </source>
</evidence>
<organism evidence="2 3">
    <name type="scientific">Aspergillus nanangensis</name>
    <dbReference type="NCBI Taxonomy" id="2582783"/>
    <lineage>
        <taxon>Eukaryota</taxon>
        <taxon>Fungi</taxon>
        <taxon>Dikarya</taxon>
        <taxon>Ascomycota</taxon>
        <taxon>Pezizomycotina</taxon>
        <taxon>Eurotiomycetes</taxon>
        <taxon>Eurotiomycetidae</taxon>
        <taxon>Eurotiales</taxon>
        <taxon>Aspergillaceae</taxon>
        <taxon>Aspergillus</taxon>
        <taxon>Aspergillus subgen. Circumdati</taxon>
    </lineage>
</organism>
<keyword evidence="3" id="KW-1185">Reference proteome</keyword>
<gene>
    <name evidence="2" type="ORF">FE257_012816</name>
</gene>
<feature type="compositionally biased region" description="Basic residues" evidence="1">
    <location>
        <begin position="56"/>
        <end position="74"/>
    </location>
</feature>
<dbReference type="Proteomes" id="UP001194746">
    <property type="component" value="Unassembled WGS sequence"/>
</dbReference>
<evidence type="ECO:0000313" key="3">
    <source>
        <dbReference type="Proteomes" id="UP001194746"/>
    </source>
</evidence>
<feature type="region of interest" description="Disordered" evidence="1">
    <location>
        <begin position="1"/>
        <end position="25"/>
    </location>
</feature>
<reference evidence="2" key="1">
    <citation type="journal article" date="2019" name="Beilstein J. Org. Chem.">
        <title>Nanangenines: drimane sesquiterpenoids as the dominant metabolite cohort of a novel Australian fungus, Aspergillus nanangensis.</title>
        <authorList>
            <person name="Lacey H.J."/>
            <person name="Gilchrist C.L.M."/>
            <person name="Crombie A."/>
            <person name="Kalaitzis J.A."/>
            <person name="Vuong D."/>
            <person name="Rutledge P.J."/>
            <person name="Turner P."/>
            <person name="Pitt J.I."/>
            <person name="Lacey E."/>
            <person name="Chooi Y.H."/>
            <person name="Piggott A.M."/>
        </authorList>
    </citation>
    <scope>NUCLEOTIDE SEQUENCE</scope>
    <source>
        <strain evidence="2">MST-FP2251</strain>
    </source>
</reference>
<comment type="caution">
    <text evidence="2">The sequence shown here is derived from an EMBL/GenBank/DDBJ whole genome shotgun (WGS) entry which is preliminary data.</text>
</comment>
<dbReference type="EMBL" id="VCAU01000094">
    <property type="protein sequence ID" value="KAF9885489.1"/>
    <property type="molecule type" value="Genomic_DNA"/>
</dbReference>
<proteinExistence type="predicted"/>
<evidence type="ECO:0000313" key="2">
    <source>
        <dbReference type="EMBL" id="KAF9885489.1"/>
    </source>
</evidence>
<accession>A0AAD4CFF9</accession>
<name>A0AAD4CFF9_ASPNN</name>
<dbReference type="AlphaFoldDB" id="A0AAD4CFF9"/>
<protein>
    <submittedName>
        <fullName evidence="2">Uncharacterized protein</fullName>
    </submittedName>
</protein>
<feature type="region of interest" description="Disordered" evidence="1">
    <location>
        <begin position="54"/>
        <end position="92"/>
    </location>
</feature>
<feature type="compositionally biased region" description="Basic and acidic residues" evidence="1">
    <location>
        <begin position="1"/>
        <end position="18"/>
    </location>
</feature>